<organism evidence="1 2">
    <name type="scientific">Trifolium medium</name>
    <dbReference type="NCBI Taxonomy" id="97028"/>
    <lineage>
        <taxon>Eukaryota</taxon>
        <taxon>Viridiplantae</taxon>
        <taxon>Streptophyta</taxon>
        <taxon>Embryophyta</taxon>
        <taxon>Tracheophyta</taxon>
        <taxon>Spermatophyta</taxon>
        <taxon>Magnoliopsida</taxon>
        <taxon>eudicotyledons</taxon>
        <taxon>Gunneridae</taxon>
        <taxon>Pentapetalae</taxon>
        <taxon>rosids</taxon>
        <taxon>fabids</taxon>
        <taxon>Fabales</taxon>
        <taxon>Fabaceae</taxon>
        <taxon>Papilionoideae</taxon>
        <taxon>50 kb inversion clade</taxon>
        <taxon>NPAAA clade</taxon>
        <taxon>Hologalegina</taxon>
        <taxon>IRL clade</taxon>
        <taxon>Trifolieae</taxon>
        <taxon>Trifolium</taxon>
    </lineage>
</organism>
<sequence>MREQFPRAEEEIDFCTSIDFAKPEGIIC</sequence>
<proteinExistence type="predicted"/>
<evidence type="ECO:0000313" key="1">
    <source>
        <dbReference type="EMBL" id="MCI68518.1"/>
    </source>
</evidence>
<accession>A0A392U647</accession>
<dbReference type="AlphaFoldDB" id="A0A392U647"/>
<feature type="non-terminal residue" evidence="1">
    <location>
        <position position="28"/>
    </location>
</feature>
<keyword evidence="2" id="KW-1185">Reference proteome</keyword>
<evidence type="ECO:0000313" key="2">
    <source>
        <dbReference type="Proteomes" id="UP000265520"/>
    </source>
</evidence>
<reference evidence="1 2" key="1">
    <citation type="journal article" date="2018" name="Front. Plant Sci.">
        <title>Red Clover (Trifolium pratense) and Zigzag Clover (T. medium) - A Picture of Genomic Similarities and Differences.</title>
        <authorList>
            <person name="Dluhosova J."/>
            <person name="Istvanek J."/>
            <person name="Nedelnik J."/>
            <person name="Repkova J."/>
        </authorList>
    </citation>
    <scope>NUCLEOTIDE SEQUENCE [LARGE SCALE GENOMIC DNA]</scope>
    <source>
        <strain evidence="2">cv. 10/8</strain>
        <tissue evidence="1">Leaf</tissue>
    </source>
</reference>
<comment type="caution">
    <text evidence="1">The sequence shown here is derived from an EMBL/GenBank/DDBJ whole genome shotgun (WGS) entry which is preliminary data.</text>
</comment>
<dbReference type="EMBL" id="LXQA010737879">
    <property type="protein sequence ID" value="MCI68518.1"/>
    <property type="molecule type" value="Genomic_DNA"/>
</dbReference>
<name>A0A392U647_9FABA</name>
<dbReference type="Proteomes" id="UP000265520">
    <property type="component" value="Unassembled WGS sequence"/>
</dbReference>
<protein>
    <submittedName>
        <fullName evidence="1">Uncharacterized protein</fullName>
    </submittedName>
</protein>